<keyword evidence="7" id="KW-0408">Iron</keyword>
<evidence type="ECO:0000256" key="3">
    <source>
        <dbReference type="ARBA" id="ARBA00022714"/>
    </source>
</evidence>
<evidence type="ECO:0000256" key="2">
    <source>
        <dbReference type="ARBA" id="ARBA00022630"/>
    </source>
</evidence>
<dbReference type="Gene3D" id="3.40.50.80">
    <property type="entry name" value="Nucleotide-binding domain of ferredoxin-NADP reductase (FNR) module"/>
    <property type="match status" value="1"/>
</dbReference>
<name>A6GB30_9BACT</name>
<dbReference type="CDD" id="cd00207">
    <property type="entry name" value="fer2"/>
    <property type="match status" value="1"/>
</dbReference>
<sequence>MDLLPRVLRPRAEQLSRDVEMVLAGLRGERAPPWLARDGARYGAPLVPNPQRSHDARALAQILAVEIEASDAVSLILRWPEAFPAPRPGQFITLELPEVDEGLRRTYSISSDCRAPERVSITVRRVANGRASTWLNREARAGMELRVTRPAGRFGEALETSEGAVVMVAGGSGITPLMAMLRSGLGDPGSPRAVTLIYANRSAESTIFGAELRAMAAAPESALRLIEVLEPSHGRLDAACFASLVDRHAALAEALGQRSTQVLVCGPPPMMGGVVEQLRGRGVDDEQIHLEHFTAGRTRAEPNPERGRAWSVEFVEGPDGPATTVVVQPGQSLLDAGLDANINLPYSCAMGGCGACMSTLEEGSVAMDEPNCLRPRERAEGRVLTCVGRPTSPCRLRITTGS</sequence>
<dbReference type="EMBL" id="ABCS01000055">
    <property type="protein sequence ID" value="EDM76912.1"/>
    <property type="molecule type" value="Genomic_DNA"/>
</dbReference>
<evidence type="ECO:0000256" key="9">
    <source>
        <dbReference type="ARBA" id="ARBA00061434"/>
    </source>
</evidence>
<dbReference type="Gene3D" id="2.40.30.10">
    <property type="entry name" value="Translation factors"/>
    <property type="match status" value="1"/>
</dbReference>
<evidence type="ECO:0000256" key="8">
    <source>
        <dbReference type="ARBA" id="ARBA00023014"/>
    </source>
</evidence>
<comment type="caution">
    <text evidence="12">The sequence shown here is derived from an EMBL/GenBank/DDBJ whole genome shotgun (WGS) entry which is preliminary data.</text>
</comment>
<evidence type="ECO:0000259" key="10">
    <source>
        <dbReference type="PROSITE" id="PS51085"/>
    </source>
</evidence>
<evidence type="ECO:0000256" key="4">
    <source>
        <dbReference type="ARBA" id="ARBA00022723"/>
    </source>
</evidence>
<dbReference type="Proteomes" id="UP000005801">
    <property type="component" value="Unassembled WGS sequence"/>
</dbReference>
<evidence type="ECO:0000259" key="11">
    <source>
        <dbReference type="PROSITE" id="PS51384"/>
    </source>
</evidence>
<dbReference type="PROSITE" id="PS51085">
    <property type="entry name" value="2FE2S_FER_2"/>
    <property type="match status" value="1"/>
</dbReference>
<evidence type="ECO:0000256" key="5">
    <source>
        <dbReference type="ARBA" id="ARBA00022827"/>
    </source>
</evidence>
<comment type="similarity">
    <text evidence="9">In the N-terminal section; belongs to the FAD-binding oxidoreductase type 6 family.</text>
</comment>
<feature type="domain" description="2Fe-2S ferredoxin-type" evidence="10">
    <location>
        <begin position="310"/>
        <end position="402"/>
    </location>
</feature>
<keyword evidence="2" id="KW-0285">Flavoprotein</keyword>
<evidence type="ECO:0000313" key="13">
    <source>
        <dbReference type="Proteomes" id="UP000005801"/>
    </source>
</evidence>
<dbReference type="STRING" id="391625.PPSIR1_37524"/>
<organism evidence="12 13">
    <name type="scientific">Plesiocystis pacifica SIR-1</name>
    <dbReference type="NCBI Taxonomy" id="391625"/>
    <lineage>
        <taxon>Bacteria</taxon>
        <taxon>Pseudomonadati</taxon>
        <taxon>Myxococcota</taxon>
        <taxon>Polyangia</taxon>
        <taxon>Nannocystales</taxon>
        <taxon>Nannocystaceae</taxon>
        <taxon>Plesiocystis</taxon>
    </lineage>
</organism>
<keyword evidence="5" id="KW-0274">FAD</keyword>
<dbReference type="SUPFAM" id="SSF52343">
    <property type="entry name" value="Ferredoxin reductase-like, C-terminal NADP-linked domain"/>
    <property type="match status" value="1"/>
</dbReference>
<dbReference type="PROSITE" id="PS00197">
    <property type="entry name" value="2FE2S_FER_1"/>
    <property type="match status" value="1"/>
</dbReference>
<keyword evidence="13" id="KW-1185">Reference proteome</keyword>
<dbReference type="RefSeq" id="WP_006973921.1">
    <property type="nucleotide sequence ID" value="NZ_ABCS01000055.1"/>
</dbReference>
<comment type="cofactor">
    <cofactor evidence="1">
        <name>FAD</name>
        <dbReference type="ChEBI" id="CHEBI:57692"/>
    </cofactor>
</comment>
<protein>
    <submittedName>
        <fullName evidence="12">Ferredoxin</fullName>
    </submittedName>
</protein>
<keyword evidence="6" id="KW-0560">Oxidoreductase</keyword>
<feature type="domain" description="FAD-binding FR-type" evidence="11">
    <location>
        <begin position="55"/>
        <end position="157"/>
    </location>
</feature>
<dbReference type="PROSITE" id="PS51384">
    <property type="entry name" value="FAD_FR"/>
    <property type="match status" value="1"/>
</dbReference>
<dbReference type="CDD" id="cd06214">
    <property type="entry name" value="PA_degradation_oxidoreductase_like"/>
    <property type="match status" value="1"/>
</dbReference>
<evidence type="ECO:0000313" key="12">
    <source>
        <dbReference type="EMBL" id="EDM76912.1"/>
    </source>
</evidence>
<dbReference type="PRINTS" id="PR00371">
    <property type="entry name" value="FPNCR"/>
</dbReference>
<dbReference type="SUPFAM" id="SSF54292">
    <property type="entry name" value="2Fe-2S ferredoxin-like"/>
    <property type="match status" value="1"/>
</dbReference>
<dbReference type="Pfam" id="PF00970">
    <property type="entry name" value="FAD_binding_6"/>
    <property type="match status" value="1"/>
</dbReference>
<dbReference type="GO" id="GO:0051537">
    <property type="term" value="F:2 iron, 2 sulfur cluster binding"/>
    <property type="evidence" value="ECO:0007669"/>
    <property type="project" value="UniProtKB-KW"/>
</dbReference>
<proteinExistence type="inferred from homology"/>
<dbReference type="eggNOG" id="COG1018">
    <property type="taxonomic scope" value="Bacteria"/>
</dbReference>
<evidence type="ECO:0000256" key="6">
    <source>
        <dbReference type="ARBA" id="ARBA00023002"/>
    </source>
</evidence>
<dbReference type="InterPro" id="IPR036010">
    <property type="entry name" value="2Fe-2S_ferredoxin-like_sf"/>
</dbReference>
<keyword evidence="8" id="KW-0411">Iron-sulfur</keyword>
<dbReference type="PRINTS" id="PR00410">
    <property type="entry name" value="PHEHYDRXLASE"/>
</dbReference>
<dbReference type="GO" id="GO:0046872">
    <property type="term" value="F:metal ion binding"/>
    <property type="evidence" value="ECO:0007669"/>
    <property type="project" value="UniProtKB-KW"/>
</dbReference>
<dbReference type="InterPro" id="IPR001709">
    <property type="entry name" value="Flavoprot_Pyr_Nucl_cyt_Rdtase"/>
</dbReference>
<gene>
    <name evidence="12" type="ORF">PPSIR1_37524</name>
</gene>
<dbReference type="InterPro" id="IPR001041">
    <property type="entry name" value="2Fe-2S_ferredoxin-type"/>
</dbReference>
<keyword evidence="4" id="KW-0479">Metal-binding</keyword>
<dbReference type="Pfam" id="PF00175">
    <property type="entry name" value="NAD_binding_1"/>
    <property type="match status" value="1"/>
</dbReference>
<dbReference type="PANTHER" id="PTHR47354:SF6">
    <property type="entry name" value="NADH OXIDOREDUCTASE HCR"/>
    <property type="match status" value="1"/>
</dbReference>
<dbReference type="PANTHER" id="PTHR47354">
    <property type="entry name" value="NADH OXIDOREDUCTASE HCR"/>
    <property type="match status" value="1"/>
</dbReference>
<dbReference type="SUPFAM" id="SSF63380">
    <property type="entry name" value="Riboflavin synthase domain-like"/>
    <property type="match status" value="1"/>
</dbReference>
<evidence type="ECO:0000256" key="7">
    <source>
        <dbReference type="ARBA" id="ARBA00023004"/>
    </source>
</evidence>
<dbReference type="InterPro" id="IPR006058">
    <property type="entry name" value="2Fe2S_fd_BS"/>
</dbReference>
<evidence type="ECO:0000256" key="1">
    <source>
        <dbReference type="ARBA" id="ARBA00001974"/>
    </source>
</evidence>
<dbReference type="Gene3D" id="3.10.20.30">
    <property type="match status" value="1"/>
</dbReference>
<dbReference type="InterPro" id="IPR017938">
    <property type="entry name" value="Riboflavin_synthase-like_b-brl"/>
</dbReference>
<dbReference type="InterPro" id="IPR008333">
    <property type="entry name" value="Cbr1-like_FAD-bd_dom"/>
</dbReference>
<reference evidence="12 13" key="1">
    <citation type="submission" date="2007-06" db="EMBL/GenBank/DDBJ databases">
        <authorList>
            <person name="Shimkets L."/>
            <person name="Ferriera S."/>
            <person name="Johnson J."/>
            <person name="Kravitz S."/>
            <person name="Beeson K."/>
            <person name="Sutton G."/>
            <person name="Rogers Y.-H."/>
            <person name="Friedman R."/>
            <person name="Frazier M."/>
            <person name="Venter J.C."/>
        </authorList>
    </citation>
    <scope>NUCLEOTIDE SEQUENCE [LARGE SCALE GENOMIC DNA]</scope>
    <source>
        <strain evidence="12 13">SIR-1</strain>
    </source>
</reference>
<dbReference type="InterPro" id="IPR017927">
    <property type="entry name" value="FAD-bd_FR_type"/>
</dbReference>
<accession>A6GB30</accession>
<dbReference type="InterPro" id="IPR012675">
    <property type="entry name" value="Beta-grasp_dom_sf"/>
</dbReference>
<dbReference type="Pfam" id="PF00111">
    <property type="entry name" value="Fer2"/>
    <property type="match status" value="1"/>
</dbReference>
<keyword evidence="3" id="KW-0001">2Fe-2S</keyword>
<dbReference type="InterPro" id="IPR039261">
    <property type="entry name" value="FNR_nucleotide-bd"/>
</dbReference>
<dbReference type="InterPro" id="IPR050415">
    <property type="entry name" value="MRET"/>
</dbReference>
<dbReference type="AlphaFoldDB" id="A6GB30"/>
<dbReference type="InterPro" id="IPR001433">
    <property type="entry name" value="OxRdtase_FAD/NAD-bd"/>
</dbReference>
<dbReference type="GO" id="GO:0016491">
    <property type="term" value="F:oxidoreductase activity"/>
    <property type="evidence" value="ECO:0007669"/>
    <property type="project" value="UniProtKB-KW"/>
</dbReference>